<dbReference type="InterPro" id="IPR000412">
    <property type="entry name" value="ABC_2_transport"/>
</dbReference>
<gene>
    <name evidence="7" type="ORF">KIH39_09780</name>
</gene>
<evidence type="ECO:0000313" key="7">
    <source>
        <dbReference type="EMBL" id="QVL34175.1"/>
    </source>
</evidence>
<evidence type="ECO:0000256" key="2">
    <source>
        <dbReference type="ARBA" id="ARBA00022692"/>
    </source>
</evidence>
<dbReference type="KEGG" id="tsph:KIH39_09780"/>
<name>A0A8E6BC60_9BACT</name>
<reference evidence="7" key="1">
    <citation type="submission" date="2021-05" db="EMBL/GenBank/DDBJ databases">
        <title>Complete genome sequence of the cellulolytic planctomycete Telmatocola sphagniphila SP2T and characterization of the first cellulase from planctomycetes.</title>
        <authorList>
            <person name="Rakitin A.L."/>
            <person name="Beletsky A.V."/>
            <person name="Naumoff D.G."/>
            <person name="Kulichevskaya I.S."/>
            <person name="Mardanov A.V."/>
            <person name="Ravin N.V."/>
            <person name="Dedysh S.N."/>
        </authorList>
    </citation>
    <scope>NUCLEOTIDE SEQUENCE</scope>
    <source>
        <strain evidence="7">SP2T</strain>
    </source>
</reference>
<sequence length="253" mass="27456">METVRDISLVFQRHVYQALRNPVLMIIGLIQPILYLCLFAPLLIGFAGKPGFPQGDSLQIYVPGLLVQLGLFGTTFAGFGIISEWRMGLLERMRVTPVSRLALLLGRVLRDAFVLELQTLVLIIAAFAFGLRAPIAGVLASLILVGLLAITAASLSYAVALTVKSENAFAPILNITTIPLLLLSGILLPMSLAPSWLDTLSRLNPLRYLVEAIRELFLGNYFSDRVFLGAGLIAVLAVVAVAIGTRKFRLENA</sequence>
<feature type="transmembrane region" description="Helical" evidence="5">
    <location>
        <begin position="172"/>
        <end position="197"/>
    </location>
</feature>
<dbReference type="InterPro" id="IPR013525">
    <property type="entry name" value="ABC2_TM"/>
</dbReference>
<evidence type="ECO:0000256" key="3">
    <source>
        <dbReference type="ARBA" id="ARBA00022989"/>
    </source>
</evidence>
<dbReference type="RefSeq" id="WP_213499147.1">
    <property type="nucleotide sequence ID" value="NZ_CP074694.1"/>
</dbReference>
<feature type="transmembrane region" description="Helical" evidence="5">
    <location>
        <begin position="226"/>
        <end position="245"/>
    </location>
</feature>
<keyword evidence="3 5" id="KW-1133">Transmembrane helix</keyword>
<keyword evidence="4 5" id="KW-0472">Membrane</keyword>
<dbReference type="GO" id="GO:0140359">
    <property type="term" value="F:ABC-type transporter activity"/>
    <property type="evidence" value="ECO:0007669"/>
    <property type="project" value="InterPro"/>
</dbReference>
<feature type="transmembrane region" description="Helical" evidence="5">
    <location>
        <begin position="104"/>
        <end position="129"/>
    </location>
</feature>
<dbReference type="PROSITE" id="PS51012">
    <property type="entry name" value="ABC_TM2"/>
    <property type="match status" value="1"/>
</dbReference>
<evidence type="ECO:0000256" key="1">
    <source>
        <dbReference type="ARBA" id="ARBA00004141"/>
    </source>
</evidence>
<keyword evidence="8" id="KW-1185">Reference proteome</keyword>
<dbReference type="InterPro" id="IPR047817">
    <property type="entry name" value="ABC2_TM_bact-type"/>
</dbReference>
<evidence type="ECO:0000313" key="8">
    <source>
        <dbReference type="Proteomes" id="UP000676194"/>
    </source>
</evidence>
<feature type="transmembrane region" description="Helical" evidence="5">
    <location>
        <begin position="135"/>
        <end position="160"/>
    </location>
</feature>
<dbReference type="PANTHER" id="PTHR43229:SF3">
    <property type="entry name" value="ABC-TYPE MULTIDRUG TRANSPORT SYSTEM, PERMEASE COMPONENT"/>
    <property type="match status" value="1"/>
</dbReference>
<feature type="transmembrane region" description="Helical" evidence="5">
    <location>
        <begin position="60"/>
        <end position="83"/>
    </location>
</feature>
<comment type="subcellular location">
    <subcellularLocation>
        <location evidence="5">Cell membrane</location>
        <topology evidence="5">Multi-pass membrane protein</topology>
    </subcellularLocation>
    <subcellularLocation>
        <location evidence="1">Membrane</location>
        <topology evidence="1">Multi-pass membrane protein</topology>
    </subcellularLocation>
</comment>
<dbReference type="Proteomes" id="UP000676194">
    <property type="component" value="Chromosome"/>
</dbReference>
<dbReference type="GO" id="GO:0043190">
    <property type="term" value="C:ATP-binding cassette (ABC) transporter complex"/>
    <property type="evidence" value="ECO:0007669"/>
    <property type="project" value="InterPro"/>
</dbReference>
<proteinExistence type="inferred from homology"/>
<dbReference type="EMBL" id="CP074694">
    <property type="protein sequence ID" value="QVL34175.1"/>
    <property type="molecule type" value="Genomic_DNA"/>
</dbReference>
<evidence type="ECO:0000256" key="4">
    <source>
        <dbReference type="ARBA" id="ARBA00023136"/>
    </source>
</evidence>
<evidence type="ECO:0000259" key="6">
    <source>
        <dbReference type="PROSITE" id="PS51012"/>
    </source>
</evidence>
<feature type="domain" description="ABC transmembrane type-2" evidence="6">
    <location>
        <begin position="23"/>
        <end position="251"/>
    </location>
</feature>
<accession>A0A8E6BC60</accession>
<feature type="transmembrane region" description="Helical" evidence="5">
    <location>
        <begin position="23"/>
        <end position="48"/>
    </location>
</feature>
<dbReference type="InterPro" id="IPR051784">
    <property type="entry name" value="Nod_factor_ABC_transporter"/>
</dbReference>
<dbReference type="PANTHER" id="PTHR43229">
    <property type="entry name" value="NODULATION PROTEIN J"/>
    <property type="match status" value="1"/>
</dbReference>
<evidence type="ECO:0000256" key="5">
    <source>
        <dbReference type="RuleBase" id="RU361157"/>
    </source>
</evidence>
<protein>
    <recommendedName>
        <fullName evidence="5">Transport permease protein</fullName>
    </recommendedName>
</protein>
<organism evidence="7 8">
    <name type="scientific">Telmatocola sphagniphila</name>
    <dbReference type="NCBI Taxonomy" id="1123043"/>
    <lineage>
        <taxon>Bacteria</taxon>
        <taxon>Pseudomonadati</taxon>
        <taxon>Planctomycetota</taxon>
        <taxon>Planctomycetia</taxon>
        <taxon>Gemmatales</taxon>
        <taxon>Gemmataceae</taxon>
    </lineage>
</organism>
<comment type="similarity">
    <text evidence="5">Belongs to the ABC-2 integral membrane protein family.</text>
</comment>
<keyword evidence="5" id="KW-1003">Cell membrane</keyword>
<dbReference type="AlphaFoldDB" id="A0A8E6BC60"/>
<keyword evidence="5" id="KW-0813">Transport</keyword>
<keyword evidence="2 5" id="KW-0812">Transmembrane</keyword>
<dbReference type="Pfam" id="PF01061">
    <property type="entry name" value="ABC2_membrane"/>
    <property type="match status" value="1"/>
</dbReference>
<dbReference type="PIRSF" id="PIRSF006648">
    <property type="entry name" value="DrrB"/>
    <property type="match status" value="1"/>
</dbReference>